<comment type="caution">
    <text evidence="2">The sequence shown here is derived from an EMBL/GenBank/DDBJ whole genome shotgun (WGS) entry which is preliminary data.</text>
</comment>
<evidence type="ECO:0000256" key="1">
    <source>
        <dbReference type="SAM" id="MobiDB-lite"/>
    </source>
</evidence>
<organism evidence="2 3">
    <name type="scientific">Saguinus oedipus</name>
    <name type="common">Cotton-top tamarin</name>
    <name type="synonym">Oedipomidas oedipus</name>
    <dbReference type="NCBI Taxonomy" id="9490"/>
    <lineage>
        <taxon>Eukaryota</taxon>
        <taxon>Metazoa</taxon>
        <taxon>Chordata</taxon>
        <taxon>Craniata</taxon>
        <taxon>Vertebrata</taxon>
        <taxon>Euteleostomi</taxon>
        <taxon>Mammalia</taxon>
        <taxon>Eutheria</taxon>
        <taxon>Euarchontoglires</taxon>
        <taxon>Primates</taxon>
        <taxon>Haplorrhini</taxon>
        <taxon>Platyrrhini</taxon>
        <taxon>Cebidae</taxon>
        <taxon>Callitrichinae</taxon>
        <taxon>Saguinus</taxon>
    </lineage>
</organism>
<dbReference type="Proteomes" id="UP001266305">
    <property type="component" value="Unassembled WGS sequence"/>
</dbReference>
<feature type="region of interest" description="Disordered" evidence="1">
    <location>
        <begin position="44"/>
        <end position="68"/>
    </location>
</feature>
<evidence type="ECO:0000313" key="3">
    <source>
        <dbReference type="Proteomes" id="UP001266305"/>
    </source>
</evidence>
<accession>A0ABQ9V378</accession>
<name>A0ABQ9V378_SAGOE</name>
<protein>
    <submittedName>
        <fullName evidence="2">Uncharacterized protein</fullName>
    </submittedName>
</protein>
<dbReference type="EMBL" id="JASSZA010000008">
    <property type="protein sequence ID" value="KAK2103470.1"/>
    <property type="molecule type" value="Genomic_DNA"/>
</dbReference>
<proteinExistence type="predicted"/>
<gene>
    <name evidence="2" type="ORF">P7K49_017326</name>
</gene>
<sequence length="113" mass="12180">MVYVPDENNTILGRNTNKQVFEGLTTGLLKVGAVVLCCLIANRPDGNHQPASPKIPTHEVKNKPSQGDAFSSRVQDLIRVSSGVNQSPVPPISTSSVICTDVWLPKTMQLVTL</sequence>
<evidence type="ECO:0000313" key="2">
    <source>
        <dbReference type="EMBL" id="KAK2103470.1"/>
    </source>
</evidence>
<keyword evidence="3" id="KW-1185">Reference proteome</keyword>
<reference evidence="2 3" key="1">
    <citation type="submission" date="2023-05" db="EMBL/GenBank/DDBJ databases">
        <title>B98-5 Cell Line De Novo Hybrid Assembly: An Optical Mapping Approach.</title>
        <authorList>
            <person name="Kananen K."/>
            <person name="Auerbach J.A."/>
            <person name="Kautto E."/>
            <person name="Blachly J.S."/>
        </authorList>
    </citation>
    <scope>NUCLEOTIDE SEQUENCE [LARGE SCALE GENOMIC DNA]</scope>
    <source>
        <strain evidence="2">B95-8</strain>
        <tissue evidence="2">Cell line</tissue>
    </source>
</reference>